<accession>A0AAD5UVA8</accession>
<proteinExistence type="inferred from homology"/>
<evidence type="ECO:0000256" key="3">
    <source>
        <dbReference type="ARBA" id="ARBA00023002"/>
    </source>
</evidence>
<comment type="caution">
    <text evidence="4">The sequence shown here is derived from an EMBL/GenBank/DDBJ whole genome shotgun (WGS) entry which is preliminary data.</text>
</comment>
<dbReference type="PANTHER" id="PTHR24320:SF236">
    <property type="entry name" value="SHORT-CHAIN DEHYDROGENASE-RELATED"/>
    <property type="match status" value="1"/>
</dbReference>
<keyword evidence="5" id="KW-1185">Reference proteome</keyword>
<dbReference type="SUPFAM" id="SSF51735">
    <property type="entry name" value="NAD(P)-binding Rossmann-fold domains"/>
    <property type="match status" value="1"/>
</dbReference>
<gene>
    <name evidence="4" type="ORF">NLI96_g10356</name>
</gene>
<evidence type="ECO:0000313" key="5">
    <source>
        <dbReference type="Proteomes" id="UP001212997"/>
    </source>
</evidence>
<evidence type="ECO:0000256" key="2">
    <source>
        <dbReference type="ARBA" id="ARBA00022857"/>
    </source>
</evidence>
<keyword evidence="3" id="KW-0560">Oxidoreductase</keyword>
<dbReference type="PANTHER" id="PTHR24320">
    <property type="entry name" value="RETINOL DEHYDROGENASE"/>
    <property type="match status" value="1"/>
</dbReference>
<dbReference type="AlphaFoldDB" id="A0AAD5UVA8"/>
<dbReference type="Proteomes" id="UP001212997">
    <property type="component" value="Unassembled WGS sequence"/>
</dbReference>
<dbReference type="GO" id="GO:0016491">
    <property type="term" value="F:oxidoreductase activity"/>
    <property type="evidence" value="ECO:0007669"/>
    <property type="project" value="UniProtKB-KW"/>
</dbReference>
<keyword evidence="2" id="KW-0521">NADP</keyword>
<dbReference type="EMBL" id="JANAWD010000580">
    <property type="protein sequence ID" value="KAJ3477594.1"/>
    <property type="molecule type" value="Genomic_DNA"/>
</dbReference>
<evidence type="ECO:0000256" key="1">
    <source>
        <dbReference type="ARBA" id="ARBA00006484"/>
    </source>
</evidence>
<dbReference type="InterPro" id="IPR036291">
    <property type="entry name" value="NAD(P)-bd_dom_sf"/>
</dbReference>
<reference evidence="4" key="1">
    <citation type="submission" date="2022-07" db="EMBL/GenBank/DDBJ databases">
        <title>Genome Sequence of Physisporinus lineatus.</title>
        <authorList>
            <person name="Buettner E."/>
        </authorList>
    </citation>
    <scope>NUCLEOTIDE SEQUENCE</scope>
    <source>
        <strain evidence="4">VT162</strain>
    </source>
</reference>
<evidence type="ECO:0008006" key="6">
    <source>
        <dbReference type="Google" id="ProtNLM"/>
    </source>
</evidence>
<evidence type="ECO:0000313" key="4">
    <source>
        <dbReference type="EMBL" id="KAJ3477594.1"/>
    </source>
</evidence>
<dbReference type="Gene3D" id="3.40.50.720">
    <property type="entry name" value="NAD(P)-binding Rossmann-like Domain"/>
    <property type="match status" value="1"/>
</dbReference>
<protein>
    <recommendedName>
        <fullName evidence="6">NAD(P)-binding protein</fullName>
    </recommendedName>
</protein>
<name>A0AAD5UVA8_9APHY</name>
<sequence length="211" mass="23776">MIPPRNLLTEDGYDLQWGTNVIGHFFFTHLLLPALIAGKETSPDGHTRIVTTSSMAAYMSVIHWDSFRDGPARKKLSLDTLYAQSKLRNSLSSIMNRQISYLQDSLLSDTQIRAFSRLLAILSTSGITGNLKTELNRHLPSIARAIMNLVLYPASNGALTQLWAGTMPETIEYNGQFLIPWARVGRCREEGYDPALGEKLWDYLMEEIKDK</sequence>
<organism evidence="4 5">
    <name type="scientific">Meripilus lineatus</name>
    <dbReference type="NCBI Taxonomy" id="2056292"/>
    <lineage>
        <taxon>Eukaryota</taxon>
        <taxon>Fungi</taxon>
        <taxon>Dikarya</taxon>
        <taxon>Basidiomycota</taxon>
        <taxon>Agaricomycotina</taxon>
        <taxon>Agaricomycetes</taxon>
        <taxon>Polyporales</taxon>
        <taxon>Meripilaceae</taxon>
        <taxon>Meripilus</taxon>
    </lineage>
</organism>
<comment type="similarity">
    <text evidence="1">Belongs to the short-chain dehydrogenases/reductases (SDR) family.</text>
</comment>